<evidence type="ECO:0000256" key="1">
    <source>
        <dbReference type="PROSITE-ProRule" id="PRU00169"/>
    </source>
</evidence>
<dbReference type="PROSITE" id="PS50110">
    <property type="entry name" value="RESPONSE_REGULATORY"/>
    <property type="match status" value="1"/>
</dbReference>
<dbReference type="EMBL" id="QLII01000001">
    <property type="protein sequence ID" value="RAI77653.1"/>
    <property type="molecule type" value="Genomic_DNA"/>
</dbReference>
<dbReference type="Proteomes" id="UP000249016">
    <property type="component" value="Unassembled WGS sequence"/>
</dbReference>
<feature type="domain" description="Response regulatory" evidence="2">
    <location>
        <begin position="24"/>
        <end position="90"/>
    </location>
</feature>
<dbReference type="InterPro" id="IPR001789">
    <property type="entry name" value="Sig_transdc_resp-reg_receiver"/>
</dbReference>
<accession>A0A327NSV2</accession>
<organism evidence="3 4">
    <name type="scientific">Spirosoma telluris</name>
    <dbReference type="NCBI Taxonomy" id="2183553"/>
    <lineage>
        <taxon>Bacteria</taxon>
        <taxon>Pseudomonadati</taxon>
        <taxon>Bacteroidota</taxon>
        <taxon>Cytophagia</taxon>
        <taxon>Cytophagales</taxon>
        <taxon>Cytophagaceae</taxon>
        <taxon>Spirosoma</taxon>
    </lineage>
</organism>
<dbReference type="SUPFAM" id="SSF52172">
    <property type="entry name" value="CheY-like"/>
    <property type="match status" value="1"/>
</dbReference>
<dbReference type="AlphaFoldDB" id="A0A327NSV2"/>
<dbReference type="InterPro" id="IPR011006">
    <property type="entry name" value="CheY-like_superfamily"/>
</dbReference>
<reference evidence="3 4" key="1">
    <citation type="submission" date="2018-06" db="EMBL/GenBank/DDBJ databases">
        <title>Spirosoma sp. HMF3257 Genome sequencing and assembly.</title>
        <authorList>
            <person name="Kang H."/>
            <person name="Cha I."/>
            <person name="Kim H."/>
            <person name="Kang J."/>
            <person name="Joh K."/>
        </authorList>
    </citation>
    <scope>NUCLEOTIDE SEQUENCE [LARGE SCALE GENOMIC DNA]</scope>
    <source>
        <strain evidence="3 4">HMF3257</strain>
    </source>
</reference>
<evidence type="ECO:0000259" key="2">
    <source>
        <dbReference type="PROSITE" id="PS50110"/>
    </source>
</evidence>
<evidence type="ECO:0000313" key="3">
    <source>
        <dbReference type="EMBL" id="RAI77653.1"/>
    </source>
</evidence>
<dbReference type="GO" id="GO:0000160">
    <property type="term" value="P:phosphorelay signal transduction system"/>
    <property type="evidence" value="ECO:0007669"/>
    <property type="project" value="InterPro"/>
</dbReference>
<keyword evidence="4" id="KW-1185">Reference proteome</keyword>
<feature type="modified residue" description="4-aspartylphosphate" evidence="1">
    <location>
        <position position="76"/>
    </location>
</feature>
<evidence type="ECO:0000313" key="4">
    <source>
        <dbReference type="Proteomes" id="UP000249016"/>
    </source>
</evidence>
<sequence>MDTNNLLLLYNYLALPEPAMSTIRTVIVEDIPAELAWTKNQLSIHCPDVELVGETGHLEEATRLIKATRPDLLLMDIEIRAALVMTYSTD</sequence>
<dbReference type="Gene3D" id="3.40.50.2300">
    <property type="match status" value="1"/>
</dbReference>
<gene>
    <name evidence="3" type="ORF">HMF3257_32305</name>
</gene>
<protein>
    <recommendedName>
        <fullName evidence="2">Response regulatory domain-containing protein</fullName>
    </recommendedName>
</protein>
<proteinExistence type="predicted"/>
<name>A0A327NSV2_9BACT</name>
<keyword evidence="1" id="KW-0597">Phosphoprotein</keyword>
<comment type="caution">
    <text evidence="3">The sequence shown here is derived from an EMBL/GenBank/DDBJ whole genome shotgun (WGS) entry which is preliminary data.</text>
</comment>